<protein>
    <submittedName>
        <fullName evidence="1">Uncharacterized protein</fullName>
    </submittedName>
</protein>
<dbReference type="PANTHER" id="PTHR33645">
    <property type="entry name" value="AMINOPEPTIDASE (DUF3754)"/>
    <property type="match status" value="1"/>
</dbReference>
<reference evidence="1" key="5">
    <citation type="journal article" date="2021" name="G3 (Bethesda)">
        <title>Aegilops tauschii genome assembly Aet v5.0 features greater sequence contiguity and improved annotation.</title>
        <authorList>
            <person name="Wang L."/>
            <person name="Zhu T."/>
            <person name="Rodriguez J.C."/>
            <person name="Deal K.R."/>
            <person name="Dubcovsky J."/>
            <person name="McGuire P.E."/>
            <person name="Lux T."/>
            <person name="Spannagl M."/>
            <person name="Mayer K.F.X."/>
            <person name="Baldrich P."/>
            <person name="Meyers B.C."/>
            <person name="Huo N."/>
            <person name="Gu Y.Q."/>
            <person name="Zhou H."/>
            <person name="Devos K.M."/>
            <person name="Bennetzen J.L."/>
            <person name="Unver T."/>
            <person name="Budak H."/>
            <person name="Gulick P.J."/>
            <person name="Galiba G."/>
            <person name="Kalapos B."/>
            <person name="Nelson D.R."/>
            <person name="Li P."/>
            <person name="You F.M."/>
            <person name="Luo M.C."/>
            <person name="Dvorak J."/>
        </authorList>
    </citation>
    <scope>NUCLEOTIDE SEQUENCE [LARGE SCALE GENOMIC DNA]</scope>
    <source>
        <strain evidence="1">cv. AL8/78</strain>
    </source>
</reference>
<keyword evidence="2" id="KW-1185">Reference proteome</keyword>
<dbReference type="EnsemblPlants" id="AET3Gv20982300.11">
    <property type="protein sequence ID" value="AET3Gv20982300.11"/>
    <property type="gene ID" value="AET3Gv20982300"/>
</dbReference>
<dbReference type="AlphaFoldDB" id="A0A453GEH6"/>
<evidence type="ECO:0000313" key="1">
    <source>
        <dbReference type="EnsemblPlants" id="AET3Gv20982300.11"/>
    </source>
</evidence>
<dbReference type="PANTHER" id="PTHR33645:SF4">
    <property type="entry name" value="OS01G0929000 PROTEIN"/>
    <property type="match status" value="1"/>
</dbReference>
<organism evidence="1 2">
    <name type="scientific">Aegilops tauschii subsp. strangulata</name>
    <name type="common">Goatgrass</name>
    <dbReference type="NCBI Taxonomy" id="200361"/>
    <lineage>
        <taxon>Eukaryota</taxon>
        <taxon>Viridiplantae</taxon>
        <taxon>Streptophyta</taxon>
        <taxon>Embryophyta</taxon>
        <taxon>Tracheophyta</taxon>
        <taxon>Spermatophyta</taxon>
        <taxon>Magnoliopsida</taxon>
        <taxon>Liliopsida</taxon>
        <taxon>Poales</taxon>
        <taxon>Poaceae</taxon>
        <taxon>BOP clade</taxon>
        <taxon>Pooideae</taxon>
        <taxon>Triticodae</taxon>
        <taxon>Triticeae</taxon>
        <taxon>Triticinae</taxon>
        <taxon>Aegilops</taxon>
    </lineage>
</organism>
<proteinExistence type="predicted"/>
<evidence type="ECO:0000313" key="2">
    <source>
        <dbReference type="Proteomes" id="UP000015105"/>
    </source>
</evidence>
<reference evidence="1" key="3">
    <citation type="journal article" date="2017" name="Nature">
        <title>Genome sequence of the progenitor of the wheat D genome Aegilops tauschii.</title>
        <authorList>
            <person name="Luo M.C."/>
            <person name="Gu Y.Q."/>
            <person name="Puiu D."/>
            <person name="Wang H."/>
            <person name="Twardziok S.O."/>
            <person name="Deal K.R."/>
            <person name="Huo N."/>
            <person name="Zhu T."/>
            <person name="Wang L."/>
            <person name="Wang Y."/>
            <person name="McGuire P.E."/>
            <person name="Liu S."/>
            <person name="Long H."/>
            <person name="Ramasamy R.K."/>
            <person name="Rodriguez J.C."/>
            <person name="Van S.L."/>
            <person name="Yuan L."/>
            <person name="Wang Z."/>
            <person name="Xia Z."/>
            <person name="Xiao L."/>
            <person name="Anderson O.D."/>
            <person name="Ouyang S."/>
            <person name="Liang Y."/>
            <person name="Zimin A.V."/>
            <person name="Pertea G."/>
            <person name="Qi P."/>
            <person name="Bennetzen J.L."/>
            <person name="Dai X."/>
            <person name="Dawson M.W."/>
            <person name="Muller H.G."/>
            <person name="Kugler K."/>
            <person name="Rivarola-Duarte L."/>
            <person name="Spannagl M."/>
            <person name="Mayer K.F.X."/>
            <person name="Lu F.H."/>
            <person name="Bevan M.W."/>
            <person name="Leroy P."/>
            <person name="Li P."/>
            <person name="You F.M."/>
            <person name="Sun Q."/>
            <person name="Liu Z."/>
            <person name="Lyons E."/>
            <person name="Wicker T."/>
            <person name="Salzberg S.L."/>
            <person name="Devos K.M."/>
            <person name="Dvorak J."/>
        </authorList>
    </citation>
    <scope>NUCLEOTIDE SEQUENCE [LARGE SCALE GENOMIC DNA]</scope>
    <source>
        <strain evidence="1">cv. AL8/78</strain>
    </source>
</reference>
<dbReference type="Proteomes" id="UP000015105">
    <property type="component" value="Chromosome 3D"/>
</dbReference>
<name>A0A453GEH6_AEGTS</name>
<dbReference type="Gramene" id="AET3Gv20982300.11">
    <property type="protein sequence ID" value="AET3Gv20982300.11"/>
    <property type="gene ID" value="AET3Gv20982300"/>
</dbReference>
<sequence>KSNFNILSDDEVELAHSGQYLLNLPIKVDEAKLDSKLLSKYFKEHHHDNLPEFCDKYVIFRRGIGLDRTSDFFFMEKVDMVITRTWRWLLQKTRLQRLFLRKKKVKPVIDSKKNDDLVGEGDDKELYIERIRLETMNLSLRNLIGKVAIQEPTFEEVIVLYRGRKARRARMIEQFRLNTSKIFRWQIWSWFCLRRKTRASRQWTGFSSLFLLLLGL</sequence>
<reference evidence="1" key="4">
    <citation type="submission" date="2019-03" db="UniProtKB">
        <authorList>
            <consortium name="EnsemblPlants"/>
        </authorList>
    </citation>
    <scope>IDENTIFICATION</scope>
</reference>
<reference evidence="2" key="1">
    <citation type="journal article" date="2014" name="Science">
        <title>Ancient hybridizations among the ancestral genomes of bread wheat.</title>
        <authorList>
            <consortium name="International Wheat Genome Sequencing Consortium,"/>
            <person name="Marcussen T."/>
            <person name="Sandve S.R."/>
            <person name="Heier L."/>
            <person name="Spannagl M."/>
            <person name="Pfeifer M."/>
            <person name="Jakobsen K.S."/>
            <person name="Wulff B.B."/>
            <person name="Steuernagel B."/>
            <person name="Mayer K.F."/>
            <person name="Olsen O.A."/>
        </authorList>
    </citation>
    <scope>NUCLEOTIDE SEQUENCE [LARGE SCALE GENOMIC DNA]</scope>
    <source>
        <strain evidence="2">cv. AL8/78</strain>
    </source>
</reference>
<reference evidence="2" key="2">
    <citation type="journal article" date="2017" name="Nat. Plants">
        <title>The Aegilops tauschii genome reveals multiple impacts of transposons.</title>
        <authorList>
            <person name="Zhao G."/>
            <person name="Zou C."/>
            <person name="Li K."/>
            <person name="Wang K."/>
            <person name="Li T."/>
            <person name="Gao L."/>
            <person name="Zhang X."/>
            <person name="Wang H."/>
            <person name="Yang Z."/>
            <person name="Liu X."/>
            <person name="Jiang W."/>
            <person name="Mao L."/>
            <person name="Kong X."/>
            <person name="Jiao Y."/>
            <person name="Jia J."/>
        </authorList>
    </citation>
    <scope>NUCLEOTIDE SEQUENCE [LARGE SCALE GENOMIC DNA]</scope>
    <source>
        <strain evidence="2">cv. AL8/78</strain>
    </source>
</reference>
<accession>A0A453GEH6</accession>